<comment type="caution">
    <text evidence="1">The sequence shown here is derived from an EMBL/GenBank/DDBJ whole genome shotgun (WGS) entry which is preliminary data.</text>
</comment>
<evidence type="ECO:0000313" key="2">
    <source>
        <dbReference type="Proteomes" id="UP001234297"/>
    </source>
</evidence>
<proteinExistence type="predicted"/>
<dbReference type="Proteomes" id="UP001234297">
    <property type="component" value="Chromosome 8"/>
</dbReference>
<organism evidence="1 2">
    <name type="scientific">Persea americana</name>
    <name type="common">Avocado</name>
    <dbReference type="NCBI Taxonomy" id="3435"/>
    <lineage>
        <taxon>Eukaryota</taxon>
        <taxon>Viridiplantae</taxon>
        <taxon>Streptophyta</taxon>
        <taxon>Embryophyta</taxon>
        <taxon>Tracheophyta</taxon>
        <taxon>Spermatophyta</taxon>
        <taxon>Magnoliopsida</taxon>
        <taxon>Magnoliidae</taxon>
        <taxon>Laurales</taxon>
        <taxon>Lauraceae</taxon>
        <taxon>Persea</taxon>
    </lineage>
</organism>
<dbReference type="EMBL" id="CM056816">
    <property type="protein sequence ID" value="KAJ8633351.1"/>
    <property type="molecule type" value="Genomic_DNA"/>
</dbReference>
<protein>
    <submittedName>
        <fullName evidence="1">Uncharacterized protein</fullName>
    </submittedName>
</protein>
<keyword evidence="2" id="KW-1185">Reference proteome</keyword>
<evidence type="ECO:0000313" key="1">
    <source>
        <dbReference type="EMBL" id="KAJ8633351.1"/>
    </source>
</evidence>
<accession>A0ACC2LJG8</accession>
<name>A0ACC2LJG8_PERAE</name>
<sequence length="103" mass="11511">MDHILNWVKHLTDLGVFNLLVGAMDTKLLEALYWKDLRRGARAEVVRSESGLAEEQIFGGDGRGSRLTRSKLVGRSMSDMGRIWESGVVDLRCRTPVLAGKQI</sequence>
<gene>
    <name evidence="1" type="ORF">MRB53_026687</name>
</gene>
<reference evidence="1 2" key="1">
    <citation type="journal article" date="2022" name="Hortic Res">
        <title>A haplotype resolved chromosomal level avocado genome allows analysis of novel avocado genes.</title>
        <authorList>
            <person name="Nath O."/>
            <person name="Fletcher S.J."/>
            <person name="Hayward A."/>
            <person name="Shaw L.M."/>
            <person name="Masouleh A.K."/>
            <person name="Furtado A."/>
            <person name="Henry R.J."/>
            <person name="Mitter N."/>
        </authorList>
    </citation>
    <scope>NUCLEOTIDE SEQUENCE [LARGE SCALE GENOMIC DNA]</scope>
    <source>
        <strain evidence="2">cv. Hass</strain>
    </source>
</reference>